<protein>
    <submittedName>
        <fullName evidence="2">Tat (Twin-arginine translocation) pathway signal sequence</fullName>
    </submittedName>
</protein>
<dbReference type="InterPro" id="IPR019546">
    <property type="entry name" value="TAT_signal_bac_arc"/>
</dbReference>
<dbReference type="Proteomes" id="UP000190367">
    <property type="component" value="Unassembled WGS sequence"/>
</dbReference>
<organism evidence="2 3">
    <name type="scientific">Chitinophaga eiseniae</name>
    <dbReference type="NCBI Taxonomy" id="634771"/>
    <lineage>
        <taxon>Bacteria</taxon>
        <taxon>Pseudomonadati</taxon>
        <taxon>Bacteroidota</taxon>
        <taxon>Chitinophagia</taxon>
        <taxon>Chitinophagales</taxon>
        <taxon>Chitinophagaceae</taxon>
        <taxon>Chitinophaga</taxon>
    </lineage>
</organism>
<reference evidence="3" key="1">
    <citation type="submission" date="2017-02" db="EMBL/GenBank/DDBJ databases">
        <authorList>
            <person name="Varghese N."/>
            <person name="Submissions S."/>
        </authorList>
    </citation>
    <scope>NUCLEOTIDE SEQUENCE [LARGE SCALE GENOMIC DNA]</scope>
    <source>
        <strain evidence="3">DSM 22224</strain>
    </source>
</reference>
<evidence type="ECO:0000313" key="3">
    <source>
        <dbReference type="Proteomes" id="UP000190367"/>
    </source>
</evidence>
<evidence type="ECO:0000259" key="1">
    <source>
        <dbReference type="PROSITE" id="PS51502"/>
    </source>
</evidence>
<sequence>MGRIPDLYYFQVHNLHLMKTSSRRKFLGTAATLCAASAATAMPLPAGNHQFPIAHHVFFWLKNAGSTADRDKLVEGIKKLSAIPAIGQLHVGIVAATEKRDVVDASWAVSELMFFKDLASQAAYQTHPIHQDFIKNYSHLWEKVVVYDIQEV</sequence>
<keyword evidence="3" id="KW-1185">Reference proteome</keyword>
<dbReference type="SUPFAM" id="SSF54909">
    <property type="entry name" value="Dimeric alpha+beta barrel"/>
    <property type="match status" value="1"/>
</dbReference>
<name>A0A1T4TJY6_9BACT</name>
<accession>A0A1T4TJY6</accession>
<dbReference type="STRING" id="634771.SAMN04488128_105264"/>
<dbReference type="EMBL" id="FUWZ01000005">
    <property type="protein sequence ID" value="SKA40762.1"/>
    <property type="molecule type" value="Genomic_DNA"/>
</dbReference>
<dbReference type="PROSITE" id="PS51502">
    <property type="entry name" value="S_R_A_B_BARREL"/>
    <property type="match status" value="1"/>
</dbReference>
<dbReference type="InterPro" id="IPR011008">
    <property type="entry name" value="Dimeric_a/b-barrel"/>
</dbReference>
<dbReference type="AlphaFoldDB" id="A0A1T4TJY6"/>
<proteinExistence type="predicted"/>
<dbReference type="Pfam" id="PF07876">
    <property type="entry name" value="Dabb"/>
    <property type="match status" value="1"/>
</dbReference>
<dbReference type="Gene3D" id="3.30.70.100">
    <property type="match status" value="1"/>
</dbReference>
<dbReference type="NCBIfam" id="TIGR01409">
    <property type="entry name" value="TAT_signal_seq"/>
    <property type="match status" value="1"/>
</dbReference>
<gene>
    <name evidence="2" type="ORF">SAMN04488128_105264</name>
</gene>
<feature type="domain" description="Stress-response A/B barrel" evidence="1">
    <location>
        <begin position="53"/>
        <end position="149"/>
    </location>
</feature>
<dbReference type="InterPro" id="IPR013097">
    <property type="entry name" value="Dabb"/>
</dbReference>
<evidence type="ECO:0000313" key="2">
    <source>
        <dbReference type="EMBL" id="SKA40762.1"/>
    </source>
</evidence>
<dbReference type="SMART" id="SM00886">
    <property type="entry name" value="Dabb"/>
    <property type="match status" value="1"/>
</dbReference>